<protein>
    <submittedName>
        <fullName evidence="2">Uncharacterized protein</fullName>
    </submittedName>
</protein>
<keyword evidence="3" id="KW-1185">Reference proteome</keyword>
<evidence type="ECO:0000256" key="1">
    <source>
        <dbReference type="SAM" id="MobiDB-lite"/>
    </source>
</evidence>
<dbReference type="Proteomes" id="UP000294546">
    <property type="component" value="Unassembled WGS sequence"/>
</dbReference>
<organism evidence="2 3">
    <name type="scientific">Marinobacterium mangrovicola</name>
    <dbReference type="NCBI Taxonomy" id="1476959"/>
    <lineage>
        <taxon>Bacteria</taxon>
        <taxon>Pseudomonadati</taxon>
        <taxon>Pseudomonadota</taxon>
        <taxon>Gammaproteobacteria</taxon>
        <taxon>Oceanospirillales</taxon>
        <taxon>Oceanospirillaceae</taxon>
        <taxon>Marinobacterium</taxon>
    </lineage>
</organism>
<dbReference type="OrthoDB" id="7068136at2"/>
<dbReference type="AlphaFoldDB" id="A0A4R1GA92"/>
<dbReference type="InterPro" id="IPR049210">
    <property type="entry name" value="DUF6812"/>
</dbReference>
<reference evidence="2 3" key="1">
    <citation type="submission" date="2019-03" db="EMBL/GenBank/DDBJ databases">
        <title>Genomic Encyclopedia of Archaeal and Bacterial Type Strains, Phase II (KMG-II): from individual species to whole genera.</title>
        <authorList>
            <person name="Goeker M."/>
        </authorList>
    </citation>
    <scope>NUCLEOTIDE SEQUENCE [LARGE SCALE GENOMIC DNA]</scope>
    <source>
        <strain evidence="2 3">DSM 27697</strain>
    </source>
</reference>
<gene>
    <name evidence="2" type="ORF">CLV83_4235</name>
</gene>
<dbReference type="EMBL" id="SMFU01000014">
    <property type="protein sequence ID" value="TCK02539.1"/>
    <property type="molecule type" value="Genomic_DNA"/>
</dbReference>
<feature type="compositionally biased region" description="Basic and acidic residues" evidence="1">
    <location>
        <begin position="94"/>
        <end position="107"/>
    </location>
</feature>
<dbReference type="RefSeq" id="WP_132297445.1">
    <property type="nucleotide sequence ID" value="NZ_SMFU01000014.1"/>
</dbReference>
<proteinExistence type="predicted"/>
<evidence type="ECO:0000313" key="2">
    <source>
        <dbReference type="EMBL" id="TCK02539.1"/>
    </source>
</evidence>
<feature type="region of interest" description="Disordered" evidence="1">
    <location>
        <begin position="80"/>
        <end position="126"/>
    </location>
</feature>
<sequence length="126" mass="14710">MSVVLKQKREVKVYVRMHDGSRQLGNVFLGPDERLQDILNDDRIFLPVHVDDQQSSASLVMLSKRYIQQIEEVRPEAVKRRHEEVYSHTGQRKRTLEAVPTKEEVKAPRPLNLELDDFNPVPPKKK</sequence>
<evidence type="ECO:0000313" key="3">
    <source>
        <dbReference type="Proteomes" id="UP000294546"/>
    </source>
</evidence>
<comment type="caution">
    <text evidence="2">The sequence shown here is derived from an EMBL/GenBank/DDBJ whole genome shotgun (WGS) entry which is preliminary data.</text>
</comment>
<name>A0A4R1GA92_9GAMM</name>
<accession>A0A4R1GA92</accession>
<dbReference type="Pfam" id="PF20660">
    <property type="entry name" value="DUF6812"/>
    <property type="match status" value="1"/>
</dbReference>